<proteinExistence type="predicted"/>
<keyword evidence="1" id="KW-0812">Transmembrane</keyword>
<gene>
    <name evidence="2" type="ORF">A361_09525</name>
</gene>
<dbReference type="STRING" id="1196031.A361_09525"/>
<dbReference type="AlphaFoldDB" id="A0A161IXU5"/>
<accession>A0A161IXU5</accession>
<evidence type="ECO:0000313" key="3">
    <source>
        <dbReference type="Proteomes" id="UP000077856"/>
    </source>
</evidence>
<dbReference type="InterPro" id="IPR029062">
    <property type="entry name" value="Class_I_gatase-like"/>
</dbReference>
<keyword evidence="1" id="KW-0472">Membrane</keyword>
<dbReference type="EMBL" id="CP015506">
    <property type="protein sequence ID" value="AND39355.1"/>
    <property type="molecule type" value="Genomic_DNA"/>
</dbReference>
<sequence length="832" mass="92720">MSAGCVYTKEEVIRLAIIYIFKDCLKKTQGRYLRFLMGEIGLHGKLKVIIMALFCFVLMFHPFQTAEAASTDIKVSIDEGFGGKVKRGEGFPLRIKMENTGEAFSGDLLISYHPSYNTSGAVTVKVELPAGTAKEYLVSIPGMTEDHPSMYQNIPLLTLYEGDWKDGKKVSFKGENTLKPKFIDTATEVIGVLSENYDRVKELRTLPSKSMIELNKEDLPDEATGLETLDYLLIDEFKISQLSDKQQQAIRNWVYNGGALIAGGGPDASGAYGELYSLLPMKSENEAAGTVKFLQSAKSEEPDFKELNFFTGPIKAGAEVIAESGDLPAAVKKEYGSGTILQTAFSLGDEPLSSWQGYNTWFADFINQATGAGIGSSPYSQDYLDQLYWEFAEVNEFFPASNFSIGQLIGLFTGYIILIVPVLYFVLRKLDKREHSWWIIPSIAILMGTAVFGMGAKDRISQPQLNQMGIYNVNNNLLTGYQASTLLSNKSGEYTLSMPKGEFNAVVYSNNSNTSDPLRGGIMAEKVKNNEIIFPEVEYWSSKTIYGKAQTDINGKFKADLTLKEKRLTGTIKNESEYDFEELYIWSGNEAIKLGPIKKDEAIKVDKTIKQSLLSRPYGGTFNGAYPANGQNDINRLRREKLEYASTTFLLGDVAQPVLAGITKESIIDVAMRGKKEKQNNTNLILQPFEAINEFSGSFTLKDGMMAADWNVIQGQIYEKGMGSTNAEMMLEDGEYEYILSLPKQLKEKTYRLEEISVRINSQNVQYSIKNHKTGEWLPIEPDQRSIKLTSKDDLTQYVSKEGRFIMKLNKSAQGDPFVQLPAVTIKGEVAK</sequence>
<dbReference type="Proteomes" id="UP000077856">
    <property type="component" value="Chromosome"/>
</dbReference>
<reference evidence="2 3" key="1">
    <citation type="submission" date="2016-04" db="EMBL/GenBank/DDBJ databases">
        <title>Complete genome sequence of Bacillus oceanisediminis strain 2691.</title>
        <authorList>
            <person name="Jeong H."/>
            <person name="Kim H.J."/>
            <person name="Lee D.-W."/>
        </authorList>
    </citation>
    <scope>NUCLEOTIDE SEQUENCE [LARGE SCALE GENOMIC DNA]</scope>
    <source>
        <strain evidence="2 3">2691</strain>
    </source>
</reference>
<feature type="transmembrane region" description="Helical" evidence="1">
    <location>
        <begin position="405"/>
        <end position="426"/>
    </location>
</feature>
<name>A0A161IXU5_9BACI</name>
<organism evidence="2 3">
    <name type="scientific">Cytobacillus oceanisediminis 2691</name>
    <dbReference type="NCBI Taxonomy" id="1196031"/>
    <lineage>
        <taxon>Bacteria</taxon>
        <taxon>Bacillati</taxon>
        <taxon>Bacillota</taxon>
        <taxon>Bacilli</taxon>
        <taxon>Bacillales</taxon>
        <taxon>Bacillaceae</taxon>
        <taxon>Cytobacillus</taxon>
    </lineage>
</organism>
<dbReference type="eggNOG" id="COG0318">
    <property type="taxonomic scope" value="Bacteria"/>
</dbReference>
<dbReference type="KEGG" id="bon:A361_09525"/>
<dbReference type="SUPFAM" id="SSF52317">
    <property type="entry name" value="Class I glutamine amidotransferase-like"/>
    <property type="match status" value="1"/>
</dbReference>
<evidence type="ECO:0000256" key="1">
    <source>
        <dbReference type="SAM" id="Phobius"/>
    </source>
</evidence>
<evidence type="ECO:0000313" key="2">
    <source>
        <dbReference type="EMBL" id="AND39355.1"/>
    </source>
</evidence>
<protein>
    <submittedName>
        <fullName evidence="2">Uncharacterized protein</fullName>
    </submittedName>
</protein>
<keyword evidence="1" id="KW-1133">Transmembrane helix</keyword>
<feature type="transmembrane region" description="Helical" evidence="1">
    <location>
        <begin position="438"/>
        <end position="456"/>
    </location>
</feature>
<dbReference type="Gene3D" id="3.40.50.880">
    <property type="match status" value="1"/>
</dbReference>